<evidence type="ECO:0000313" key="2">
    <source>
        <dbReference type="Proteomes" id="UP000249282"/>
    </source>
</evidence>
<organism evidence="1 2">
    <name type="scientific">Acinetobacter johnsonii</name>
    <dbReference type="NCBI Taxonomy" id="40214"/>
    <lineage>
        <taxon>Bacteria</taxon>
        <taxon>Pseudomonadati</taxon>
        <taxon>Pseudomonadota</taxon>
        <taxon>Gammaproteobacteria</taxon>
        <taxon>Moraxellales</taxon>
        <taxon>Moraxellaceae</taxon>
        <taxon>Acinetobacter</taxon>
    </lineage>
</organism>
<dbReference type="InterPro" id="IPR027417">
    <property type="entry name" value="P-loop_NTPase"/>
</dbReference>
<dbReference type="Pfam" id="PF05621">
    <property type="entry name" value="TniB"/>
    <property type="match status" value="1"/>
</dbReference>
<evidence type="ECO:0008006" key="3">
    <source>
        <dbReference type="Google" id="ProtNLM"/>
    </source>
</evidence>
<accession>A0A2W5RUP8</accession>
<dbReference type="PROSITE" id="PS00675">
    <property type="entry name" value="SIGMA54_INTERACT_1"/>
    <property type="match status" value="1"/>
</dbReference>
<dbReference type="SUPFAM" id="SSF52540">
    <property type="entry name" value="P-loop containing nucleoside triphosphate hydrolases"/>
    <property type="match status" value="1"/>
</dbReference>
<comment type="caution">
    <text evidence="1">The sequence shown here is derived from an EMBL/GenBank/DDBJ whole genome shotgun (WGS) entry which is preliminary data.</text>
</comment>
<dbReference type="Proteomes" id="UP000249282">
    <property type="component" value="Unassembled WGS sequence"/>
</dbReference>
<evidence type="ECO:0000313" key="1">
    <source>
        <dbReference type="EMBL" id="PZQ92532.1"/>
    </source>
</evidence>
<reference evidence="1 2" key="1">
    <citation type="submission" date="2017-11" db="EMBL/GenBank/DDBJ databases">
        <title>Infants hospitalized years apart are colonized by the same room-sourced microbial strains.</title>
        <authorList>
            <person name="Brooks B."/>
            <person name="Olm M.R."/>
            <person name="Firek B.A."/>
            <person name="Baker R."/>
            <person name="Thomas B.C."/>
            <person name="Morowitz M.J."/>
            <person name="Banfield J.F."/>
        </authorList>
    </citation>
    <scope>NUCLEOTIDE SEQUENCE [LARGE SCALE GENOMIC DNA]</scope>
    <source>
        <strain evidence="1">S2_003_000_R3_20</strain>
    </source>
</reference>
<dbReference type="EMBL" id="QFQJ01000017">
    <property type="protein sequence ID" value="PZQ92532.1"/>
    <property type="molecule type" value="Genomic_DNA"/>
</dbReference>
<dbReference type="InterPro" id="IPR008868">
    <property type="entry name" value="TniB"/>
</dbReference>
<protein>
    <recommendedName>
        <fullName evidence="3">Transposase</fullName>
    </recommendedName>
</protein>
<sequence length="336" mass="38475">MEYGLMKTTFEDRPFIKSPFLTKMVNLFDSLRNKKKKYGVASCMLVTGESGSGKSELAKYYAKNNPKIEQVERTHIPVLHYELRSVSTPEEFLRSLLVTIGDPQCGRGARNKGELYERLITLLKVVGIELLILDEIQVIIERRSAKVVTGIADLFKDLINDTEIPIIFMGMPWSRYLVESNQQLARRISYRYTIPPFRISSNEDRDDYRRLLMCLSEAYGLSKKIKLEEMTMSLRCFSATSGNLAATANLVRDARMMSEMEDMKVDKDLFAEVLSSYGIDERNNAFLLPIDKLVLRELIVHSDWHFGYRANKNAIIDAEYVEFGVSKGNKVFCLAV</sequence>
<dbReference type="Gene3D" id="3.40.50.300">
    <property type="entry name" value="P-loop containing nucleotide triphosphate hydrolases"/>
    <property type="match status" value="1"/>
</dbReference>
<name>A0A2W5RUP8_ACIJO</name>
<dbReference type="AlphaFoldDB" id="A0A2W5RUP8"/>
<gene>
    <name evidence="1" type="ORF">DI542_05145</name>
</gene>
<proteinExistence type="predicted"/>
<dbReference type="InterPro" id="IPR025662">
    <property type="entry name" value="Sigma_54_int_dom_ATP-bd_1"/>
</dbReference>